<dbReference type="RefSeq" id="WP_143085058.1">
    <property type="nucleotide sequence ID" value="NZ_FOLO01000012.1"/>
</dbReference>
<protein>
    <recommendedName>
        <fullName evidence="4">DnrO protein</fullName>
    </recommendedName>
</protein>
<dbReference type="EMBL" id="FOLO01000012">
    <property type="protein sequence ID" value="SFC56668.1"/>
    <property type="molecule type" value="Genomic_DNA"/>
</dbReference>
<feature type="chain" id="PRO_5011652395" description="DnrO protein" evidence="1">
    <location>
        <begin position="25"/>
        <end position="156"/>
    </location>
</feature>
<organism evidence="2 3">
    <name type="scientific">Pseudoalteromonas denitrificans DSM 6059</name>
    <dbReference type="NCBI Taxonomy" id="1123010"/>
    <lineage>
        <taxon>Bacteria</taxon>
        <taxon>Pseudomonadati</taxon>
        <taxon>Pseudomonadota</taxon>
        <taxon>Gammaproteobacteria</taxon>
        <taxon>Alteromonadales</taxon>
        <taxon>Pseudoalteromonadaceae</taxon>
        <taxon>Pseudoalteromonas</taxon>
    </lineage>
</organism>
<reference evidence="2 3" key="1">
    <citation type="submission" date="2016-10" db="EMBL/GenBank/DDBJ databases">
        <authorList>
            <person name="de Groot N.N."/>
        </authorList>
    </citation>
    <scope>NUCLEOTIDE SEQUENCE [LARGE SCALE GENOMIC DNA]</scope>
    <source>
        <strain evidence="2 3">DSM 6059</strain>
    </source>
</reference>
<sequence length="156" mass="17925">MKKMNFSLALAILMVAITSFVAVAEDHNHHHENNAKQLSLNNGSKWMIDKSLHTGMSHIREEVMSNLNAIHYNNFSDKQYDELVPVLEKHLTYIFENCKLPVQADAQLHMLLAKVMQGINKIKNTVDKKQGAILIVQALKDYPTYFNDPKWQVVEH</sequence>
<keyword evidence="3" id="KW-1185">Reference proteome</keyword>
<gene>
    <name evidence="2" type="ORF">SAMN02745724_01971</name>
</gene>
<evidence type="ECO:0000313" key="3">
    <source>
        <dbReference type="Proteomes" id="UP000198862"/>
    </source>
</evidence>
<dbReference type="Proteomes" id="UP000198862">
    <property type="component" value="Unassembled WGS sequence"/>
</dbReference>
<evidence type="ECO:0000313" key="2">
    <source>
        <dbReference type="EMBL" id="SFC56668.1"/>
    </source>
</evidence>
<dbReference type="OrthoDB" id="6933865at2"/>
<evidence type="ECO:0008006" key="4">
    <source>
        <dbReference type="Google" id="ProtNLM"/>
    </source>
</evidence>
<name>A0A1I1KD73_9GAMM</name>
<dbReference type="AlphaFoldDB" id="A0A1I1KD73"/>
<feature type="signal peptide" evidence="1">
    <location>
        <begin position="1"/>
        <end position="24"/>
    </location>
</feature>
<evidence type="ECO:0000256" key="1">
    <source>
        <dbReference type="SAM" id="SignalP"/>
    </source>
</evidence>
<accession>A0A1I1KD73</accession>
<keyword evidence="1" id="KW-0732">Signal</keyword>
<proteinExistence type="predicted"/>